<dbReference type="RefSeq" id="WP_070808617.1">
    <property type="nucleotide sequence ID" value="NZ_BBXL01000019.1"/>
</dbReference>
<organism evidence="3 4">
    <name type="scientific">Dysgonomonas macrotermitis</name>
    <dbReference type="NCBI Taxonomy" id="1346286"/>
    <lineage>
        <taxon>Bacteria</taxon>
        <taxon>Pseudomonadati</taxon>
        <taxon>Bacteroidota</taxon>
        <taxon>Bacteroidia</taxon>
        <taxon>Bacteroidales</taxon>
        <taxon>Dysgonomonadaceae</taxon>
        <taxon>Dysgonomonas</taxon>
    </lineage>
</organism>
<name>A0A1M5HB23_9BACT</name>
<evidence type="ECO:0000313" key="3">
    <source>
        <dbReference type="EMBL" id="SHG13127.1"/>
    </source>
</evidence>
<keyword evidence="2" id="KW-0812">Transmembrane</keyword>
<dbReference type="EMBL" id="FQUC01000016">
    <property type="protein sequence ID" value="SHG13127.1"/>
    <property type="molecule type" value="Genomic_DNA"/>
</dbReference>
<dbReference type="Proteomes" id="UP000184480">
    <property type="component" value="Unassembled WGS sequence"/>
</dbReference>
<reference evidence="4" key="1">
    <citation type="submission" date="2016-11" db="EMBL/GenBank/DDBJ databases">
        <authorList>
            <person name="Varghese N."/>
            <person name="Submissions S."/>
        </authorList>
    </citation>
    <scope>NUCLEOTIDE SEQUENCE [LARGE SCALE GENOMIC DNA]</scope>
    <source>
        <strain evidence="4">DSM 27370</strain>
    </source>
</reference>
<feature type="compositionally biased region" description="Acidic residues" evidence="1">
    <location>
        <begin position="115"/>
        <end position="124"/>
    </location>
</feature>
<feature type="transmembrane region" description="Helical" evidence="2">
    <location>
        <begin position="12"/>
        <end position="34"/>
    </location>
</feature>
<feature type="region of interest" description="Disordered" evidence="1">
    <location>
        <begin position="112"/>
        <end position="132"/>
    </location>
</feature>
<keyword evidence="2" id="KW-0472">Membrane</keyword>
<proteinExistence type="predicted"/>
<evidence type="ECO:0000256" key="2">
    <source>
        <dbReference type="SAM" id="Phobius"/>
    </source>
</evidence>
<protein>
    <submittedName>
        <fullName evidence="3">Uncharacterized protein</fullName>
    </submittedName>
</protein>
<evidence type="ECO:0000256" key="1">
    <source>
        <dbReference type="SAM" id="MobiDB-lite"/>
    </source>
</evidence>
<keyword evidence="2" id="KW-1133">Transmembrane helix</keyword>
<feature type="transmembrane region" description="Helical" evidence="2">
    <location>
        <begin position="40"/>
        <end position="62"/>
    </location>
</feature>
<evidence type="ECO:0000313" key="4">
    <source>
        <dbReference type="Proteomes" id="UP000184480"/>
    </source>
</evidence>
<gene>
    <name evidence="3" type="ORF">SAMN05444362_1165</name>
</gene>
<sequence>MRKRRHSVGKSILMGLAFIAIFAAVIAVVMLLWNAVIPSVIGWSAINYWQAAGLLILSRILFGKFGRPGGHRGHFGKRCKHEDHGRLHERLHNMSREERKEYIRDRMNRHRDFWSDDTDDESSDDDARNNKQ</sequence>
<dbReference type="STRING" id="1346286.SAMN05444362_1165"/>
<dbReference type="AlphaFoldDB" id="A0A1M5HB23"/>
<accession>A0A1M5HB23</accession>
<keyword evidence="4" id="KW-1185">Reference proteome</keyword>